<dbReference type="PROSITE" id="PS51375">
    <property type="entry name" value="PPR"/>
    <property type="match status" value="6"/>
</dbReference>
<feature type="repeat" description="PPR" evidence="3">
    <location>
        <begin position="150"/>
        <end position="184"/>
    </location>
</feature>
<feature type="repeat" description="PPR" evidence="3">
    <location>
        <begin position="224"/>
        <end position="258"/>
    </location>
</feature>
<dbReference type="EMBL" id="PKPP01020096">
    <property type="protein sequence ID" value="PWA35391.1"/>
    <property type="molecule type" value="Genomic_DNA"/>
</dbReference>
<evidence type="ECO:0000256" key="1">
    <source>
        <dbReference type="ARBA" id="ARBA00007626"/>
    </source>
</evidence>
<dbReference type="InterPro" id="IPR050667">
    <property type="entry name" value="PPR-containing_protein"/>
</dbReference>
<accession>A0A2U1KFA7</accession>
<proteinExistence type="inferred from homology"/>
<comment type="similarity">
    <text evidence="1">Belongs to the PPR family. P subfamily.</text>
</comment>
<evidence type="ECO:0000256" key="3">
    <source>
        <dbReference type="PROSITE-ProRule" id="PRU00708"/>
    </source>
</evidence>
<dbReference type="Proteomes" id="UP000245207">
    <property type="component" value="Unassembled WGS sequence"/>
</dbReference>
<dbReference type="PANTHER" id="PTHR47939">
    <property type="entry name" value="MEMBRANE-ASSOCIATED SALT-INDUCIBLE PROTEIN-LIKE"/>
    <property type="match status" value="1"/>
</dbReference>
<dbReference type="Pfam" id="PF13041">
    <property type="entry name" value="PPR_2"/>
    <property type="match status" value="4"/>
</dbReference>
<dbReference type="NCBIfam" id="TIGR00756">
    <property type="entry name" value="PPR"/>
    <property type="match status" value="6"/>
</dbReference>
<feature type="repeat" description="PPR" evidence="3">
    <location>
        <begin position="330"/>
        <end position="364"/>
    </location>
</feature>
<gene>
    <name evidence="4" type="ORF">CTI12_AA609940</name>
</gene>
<feature type="repeat" description="PPR" evidence="3">
    <location>
        <begin position="115"/>
        <end position="149"/>
    </location>
</feature>
<sequence length="419" mass="48107">MTHDQQQPLPPADECAKLLEAIKKQDFHFYKKNVVSYSTLFNRLISENRVHEAHGLFNKLIKDQLCQPDTALYNTIIKALCSFPILKNTALSTSMLDDALKLFKQMVSQQRISPDLVTYNSLISACCEHRRWRRATLLLHAMLDSSISPNVETFNSLVNAFCNERMIEQAYHVLYVMQEREILTALMLLAAAYGNLLEAYCVHIQMDDAMLLYHKMNKRGFKPNHATYDTMISRLFSVGRSGEAHKVLDDMRAQGQMLDKSTYLCILYDLGRKGRIEEALSLFHFIGDDHQLNSDNSAYNELICGAFKCKKPHLARELFEDLSVKGRKPDKQTYDTMIAGFCGEGLIKDAKQLFLKMEESGFLPIEDTYIFLLRGYLKSKCYDDVKTLLLKMSKTYYRLDALTYSWLQDPIADGSLDNT</sequence>
<protein>
    <submittedName>
        <fullName evidence="4">Tetratricopeptide-like helical domain-containing protein</fullName>
    </submittedName>
</protein>
<keyword evidence="2" id="KW-0677">Repeat</keyword>
<dbReference type="Pfam" id="PF01535">
    <property type="entry name" value="PPR"/>
    <property type="match status" value="2"/>
</dbReference>
<reference evidence="4 5" key="1">
    <citation type="journal article" date="2018" name="Mol. Plant">
        <title>The genome of Artemisia annua provides insight into the evolution of Asteraceae family and artemisinin biosynthesis.</title>
        <authorList>
            <person name="Shen Q."/>
            <person name="Zhang L."/>
            <person name="Liao Z."/>
            <person name="Wang S."/>
            <person name="Yan T."/>
            <person name="Shi P."/>
            <person name="Liu M."/>
            <person name="Fu X."/>
            <person name="Pan Q."/>
            <person name="Wang Y."/>
            <person name="Lv Z."/>
            <person name="Lu X."/>
            <person name="Zhang F."/>
            <person name="Jiang W."/>
            <person name="Ma Y."/>
            <person name="Chen M."/>
            <person name="Hao X."/>
            <person name="Li L."/>
            <person name="Tang Y."/>
            <person name="Lv G."/>
            <person name="Zhou Y."/>
            <person name="Sun X."/>
            <person name="Brodelius P.E."/>
            <person name="Rose J.K.C."/>
            <person name="Tang K."/>
        </authorList>
    </citation>
    <scope>NUCLEOTIDE SEQUENCE [LARGE SCALE GENOMIC DNA]</scope>
    <source>
        <strain evidence="5">cv. Huhao1</strain>
        <tissue evidence="4">Leaf</tissue>
    </source>
</reference>
<evidence type="ECO:0000313" key="5">
    <source>
        <dbReference type="Proteomes" id="UP000245207"/>
    </source>
</evidence>
<organism evidence="4 5">
    <name type="scientific">Artemisia annua</name>
    <name type="common">Sweet wormwood</name>
    <dbReference type="NCBI Taxonomy" id="35608"/>
    <lineage>
        <taxon>Eukaryota</taxon>
        <taxon>Viridiplantae</taxon>
        <taxon>Streptophyta</taxon>
        <taxon>Embryophyta</taxon>
        <taxon>Tracheophyta</taxon>
        <taxon>Spermatophyta</taxon>
        <taxon>Magnoliopsida</taxon>
        <taxon>eudicotyledons</taxon>
        <taxon>Gunneridae</taxon>
        <taxon>Pentapetalae</taxon>
        <taxon>asterids</taxon>
        <taxon>campanulids</taxon>
        <taxon>Asterales</taxon>
        <taxon>Asteraceae</taxon>
        <taxon>Asteroideae</taxon>
        <taxon>Anthemideae</taxon>
        <taxon>Artemisiinae</taxon>
        <taxon>Artemisia</taxon>
    </lineage>
</organism>
<name>A0A2U1KFA7_ARTAN</name>
<feature type="repeat" description="PPR" evidence="3">
    <location>
        <begin position="295"/>
        <end position="329"/>
    </location>
</feature>
<dbReference type="Gene3D" id="1.25.40.10">
    <property type="entry name" value="Tetratricopeptide repeat domain"/>
    <property type="match status" value="4"/>
</dbReference>
<dbReference type="InterPro" id="IPR002885">
    <property type="entry name" value="PPR_rpt"/>
</dbReference>
<comment type="caution">
    <text evidence="4">The sequence shown here is derived from an EMBL/GenBank/DDBJ whole genome shotgun (WGS) entry which is preliminary data.</text>
</comment>
<feature type="repeat" description="PPR" evidence="3">
    <location>
        <begin position="189"/>
        <end position="223"/>
    </location>
</feature>
<dbReference type="AlphaFoldDB" id="A0A2U1KFA7"/>
<evidence type="ECO:0000256" key="2">
    <source>
        <dbReference type="ARBA" id="ARBA00022737"/>
    </source>
</evidence>
<dbReference type="PANTHER" id="PTHR47939:SF5">
    <property type="entry name" value="PENTACOTRIPEPTIDE-REPEAT REGION OF PRORP DOMAIN-CONTAINING PROTEIN"/>
    <property type="match status" value="1"/>
</dbReference>
<dbReference type="OrthoDB" id="185373at2759"/>
<dbReference type="InterPro" id="IPR011990">
    <property type="entry name" value="TPR-like_helical_dom_sf"/>
</dbReference>
<keyword evidence="5" id="KW-1185">Reference proteome</keyword>
<evidence type="ECO:0000313" key="4">
    <source>
        <dbReference type="EMBL" id="PWA35391.1"/>
    </source>
</evidence>